<evidence type="ECO:0000313" key="6">
    <source>
        <dbReference type="Proteomes" id="UP000265808"/>
    </source>
</evidence>
<dbReference type="AlphaFoldDB" id="A0A454HEW9"/>
<dbReference type="InterPro" id="IPR046103">
    <property type="entry name" value="DUF6040"/>
</dbReference>
<feature type="transmembrane region" description="Helical" evidence="2">
    <location>
        <begin position="80"/>
        <end position="98"/>
    </location>
</feature>
<keyword evidence="2" id="KW-0472">Membrane</keyword>
<dbReference type="EMBL" id="QROE01000007">
    <property type="protein sequence ID" value="RHK93214.1"/>
    <property type="molecule type" value="Genomic_DNA"/>
</dbReference>
<name>A0A454HEW9_9FIRM</name>
<evidence type="ECO:0000313" key="8">
    <source>
        <dbReference type="Proteomes" id="UP000284267"/>
    </source>
</evidence>
<sequence>MLEEEIKDVRDRNSKLQIQVNQSSVEAVEQAQQKQEEAEKKVRTIQCQYNKLQENAETVKEKADQKIKSLKKEMKEKTSFWRMLYMVFVVFEIIKSTVVQNDLFACIKVLIRVWCRYVEWVIRPSELNIWGEKEYFSTEWSWCLRVMAIIIVVGVVIAGEMFVLKKIEQYRRVWDKYSMRLMVVSLEMIIVSGDVMRRFMPINLVVLFGIINIAVMEIRIYYRRANEIY</sequence>
<reference evidence="6 7" key="1">
    <citation type="submission" date="2018-08" db="EMBL/GenBank/DDBJ databases">
        <title>A genome reference for cultivated species of the human gut microbiota.</title>
        <authorList>
            <person name="Zou Y."/>
            <person name="Xue W."/>
            <person name="Luo G."/>
        </authorList>
    </citation>
    <scope>NUCLEOTIDE SEQUENCE [LARGE SCALE GENOMIC DNA]</scope>
    <source>
        <strain evidence="5 8">AF39-4</strain>
        <strain evidence="4 7">AM27-32LB</strain>
        <strain evidence="3 6">AM37-4AC</strain>
    </source>
</reference>
<evidence type="ECO:0000313" key="7">
    <source>
        <dbReference type="Proteomes" id="UP000283928"/>
    </source>
</evidence>
<protein>
    <submittedName>
        <fullName evidence="3">Uncharacterized protein</fullName>
    </submittedName>
</protein>
<evidence type="ECO:0000256" key="1">
    <source>
        <dbReference type="SAM" id="Coils"/>
    </source>
</evidence>
<dbReference type="RefSeq" id="WP_117998099.1">
    <property type="nucleotide sequence ID" value="NZ_JAQDGF010000018.1"/>
</dbReference>
<comment type="caution">
    <text evidence="3">The sequence shown here is derived from an EMBL/GenBank/DDBJ whole genome shotgun (WGS) entry which is preliminary data.</text>
</comment>
<evidence type="ECO:0000313" key="4">
    <source>
        <dbReference type="EMBL" id="RHE74889.1"/>
    </source>
</evidence>
<accession>A0A454HEW9</accession>
<dbReference type="Proteomes" id="UP000284267">
    <property type="component" value="Unassembled WGS sequence"/>
</dbReference>
<keyword evidence="2" id="KW-1133">Transmembrane helix</keyword>
<evidence type="ECO:0000313" key="5">
    <source>
        <dbReference type="EMBL" id="RHK93214.1"/>
    </source>
</evidence>
<feature type="transmembrane region" description="Helical" evidence="2">
    <location>
        <begin position="177"/>
        <end position="196"/>
    </location>
</feature>
<proteinExistence type="predicted"/>
<dbReference type="Proteomes" id="UP000265808">
    <property type="component" value="Unassembled WGS sequence"/>
</dbReference>
<organism evidence="3 6">
    <name type="scientific">Blautia obeum</name>
    <dbReference type="NCBI Taxonomy" id="40520"/>
    <lineage>
        <taxon>Bacteria</taxon>
        <taxon>Bacillati</taxon>
        <taxon>Bacillota</taxon>
        <taxon>Clostridia</taxon>
        <taxon>Lachnospirales</taxon>
        <taxon>Lachnospiraceae</taxon>
        <taxon>Blautia</taxon>
    </lineage>
</organism>
<feature type="transmembrane region" description="Helical" evidence="2">
    <location>
        <begin position="202"/>
        <end position="222"/>
    </location>
</feature>
<gene>
    <name evidence="5" type="ORF">DW040_13935</name>
    <name evidence="4" type="ORF">DW723_09275</name>
    <name evidence="3" type="ORF">DW859_13470</name>
</gene>
<feature type="coiled-coil region" evidence="1">
    <location>
        <begin position="21"/>
        <end position="80"/>
    </location>
</feature>
<keyword evidence="2" id="KW-0812">Transmembrane</keyword>
<feature type="transmembrane region" description="Helical" evidence="2">
    <location>
        <begin position="144"/>
        <end position="165"/>
    </location>
</feature>
<evidence type="ECO:0000313" key="3">
    <source>
        <dbReference type="EMBL" id="RHC04159.1"/>
    </source>
</evidence>
<dbReference type="EMBL" id="QSKO01000011">
    <property type="protein sequence ID" value="RHE74889.1"/>
    <property type="molecule type" value="Genomic_DNA"/>
</dbReference>
<dbReference type="Proteomes" id="UP000283928">
    <property type="component" value="Unassembled WGS sequence"/>
</dbReference>
<evidence type="ECO:0000256" key="2">
    <source>
        <dbReference type="SAM" id="Phobius"/>
    </source>
</evidence>
<dbReference type="EMBL" id="QSHL01000011">
    <property type="protein sequence ID" value="RHC04159.1"/>
    <property type="molecule type" value="Genomic_DNA"/>
</dbReference>
<keyword evidence="1" id="KW-0175">Coiled coil</keyword>
<dbReference type="Pfam" id="PF19506">
    <property type="entry name" value="DUF6040"/>
    <property type="match status" value="1"/>
</dbReference>